<gene>
    <name evidence="1" type="ORF">BGZ99_000630</name>
</gene>
<reference evidence="1" key="1">
    <citation type="journal article" date="2020" name="Fungal Divers.">
        <title>Resolving the Mortierellaceae phylogeny through synthesis of multi-gene phylogenetics and phylogenomics.</title>
        <authorList>
            <person name="Vandepol N."/>
            <person name="Liber J."/>
            <person name="Desiro A."/>
            <person name="Na H."/>
            <person name="Kennedy M."/>
            <person name="Barry K."/>
            <person name="Grigoriev I.V."/>
            <person name="Miller A.N."/>
            <person name="O'Donnell K."/>
            <person name="Stajich J.E."/>
            <person name="Bonito G."/>
        </authorList>
    </citation>
    <scope>NUCLEOTIDE SEQUENCE</scope>
    <source>
        <strain evidence="1">REB-010B</strain>
    </source>
</reference>
<feature type="non-terminal residue" evidence="1">
    <location>
        <position position="78"/>
    </location>
</feature>
<organism evidence="1 2">
    <name type="scientific">Dissophora globulifera</name>
    <dbReference type="NCBI Taxonomy" id="979702"/>
    <lineage>
        <taxon>Eukaryota</taxon>
        <taxon>Fungi</taxon>
        <taxon>Fungi incertae sedis</taxon>
        <taxon>Mucoromycota</taxon>
        <taxon>Mortierellomycotina</taxon>
        <taxon>Mortierellomycetes</taxon>
        <taxon>Mortierellales</taxon>
        <taxon>Mortierellaceae</taxon>
        <taxon>Dissophora</taxon>
    </lineage>
</organism>
<proteinExistence type="predicted"/>
<evidence type="ECO:0000313" key="1">
    <source>
        <dbReference type="EMBL" id="KAG0310161.1"/>
    </source>
</evidence>
<protein>
    <submittedName>
        <fullName evidence="1">Uncharacterized protein</fullName>
    </submittedName>
</protein>
<dbReference type="EMBL" id="JAAAIP010001122">
    <property type="protein sequence ID" value="KAG0310161.1"/>
    <property type="molecule type" value="Genomic_DNA"/>
</dbReference>
<dbReference type="OrthoDB" id="1914839at2759"/>
<evidence type="ECO:0000313" key="2">
    <source>
        <dbReference type="Proteomes" id="UP000738325"/>
    </source>
</evidence>
<dbReference type="Proteomes" id="UP000738325">
    <property type="component" value="Unassembled WGS sequence"/>
</dbReference>
<keyword evidence="2" id="KW-1185">Reference proteome</keyword>
<dbReference type="AlphaFoldDB" id="A0A9P6R1U7"/>
<sequence>MGKFQRSKVTTRPGAASAPTYTVNDLLAQANHAVDSFEFELAHQFVGRALSLEPTNLVALEAAGSIEVELEMFNEAKE</sequence>
<comment type="caution">
    <text evidence="1">The sequence shown here is derived from an EMBL/GenBank/DDBJ whole genome shotgun (WGS) entry which is preliminary data.</text>
</comment>
<name>A0A9P6R1U7_9FUNG</name>
<accession>A0A9P6R1U7</accession>